<dbReference type="Proteomes" id="UP001404104">
    <property type="component" value="Unassembled WGS sequence"/>
</dbReference>
<accession>A0ABU9XPI8</accession>
<protein>
    <recommendedName>
        <fullName evidence="2">HTH araC/xylS-type domain-containing protein</fullName>
    </recommendedName>
</protein>
<comment type="caution">
    <text evidence="3">The sequence shown here is derived from an EMBL/GenBank/DDBJ whole genome shotgun (WGS) entry which is preliminary data.</text>
</comment>
<keyword evidence="4" id="KW-1185">Reference proteome</keyword>
<evidence type="ECO:0000313" key="3">
    <source>
        <dbReference type="EMBL" id="MEN2785743.1"/>
    </source>
</evidence>
<organism evidence="3 4">
    <name type="scientific">Sphingomonas qilianensis</name>
    <dbReference type="NCBI Taxonomy" id="1736690"/>
    <lineage>
        <taxon>Bacteria</taxon>
        <taxon>Pseudomonadati</taxon>
        <taxon>Pseudomonadota</taxon>
        <taxon>Alphaproteobacteria</taxon>
        <taxon>Sphingomonadales</taxon>
        <taxon>Sphingomonadaceae</taxon>
        <taxon>Sphingomonas</taxon>
    </lineage>
</organism>
<sequence>MHNIDRSVLGETLPTEQRGAVIGQGKMLGGTNCPGIAVDTFAMPPGMSIRYDQPADDLADYITGYHVYCADTRHRGQVDWFLPGAASIRIAIDAEPFSVSIARRTFDPVPQVSLFGPTSHALRAVTNSGILIGFGISALGWSRLIDQPAAVFRDRVAPLATAVAGDFGPRLHAALHATDREGQVAPVLDALLREQLTPLHHPRGAACVQRDDALVRQLMAFIARDGSTEIGHVAATLGLEPHALRRLAVRHFGFPPKLLLRRARFLRSFLRILGPGHTIDYGKLDQSYFDLPHFLRDANTFLGTTPRRFLARSTPFLDASLRARAAVLGAPTQALHDIDAPKPGQRKGVASMARDPLYFGGDGHTPVPSPVTNAPAAQGSAGA</sequence>
<feature type="domain" description="HTH araC/xylS-type" evidence="2">
    <location>
        <begin position="212"/>
        <end position="312"/>
    </location>
</feature>
<feature type="region of interest" description="Disordered" evidence="1">
    <location>
        <begin position="358"/>
        <end position="383"/>
    </location>
</feature>
<evidence type="ECO:0000256" key="1">
    <source>
        <dbReference type="SAM" id="MobiDB-lite"/>
    </source>
</evidence>
<dbReference type="PROSITE" id="PS01124">
    <property type="entry name" value="HTH_ARAC_FAMILY_2"/>
    <property type="match status" value="1"/>
</dbReference>
<dbReference type="Gene3D" id="1.10.10.60">
    <property type="entry name" value="Homeodomain-like"/>
    <property type="match status" value="1"/>
</dbReference>
<dbReference type="EMBL" id="JBDIMF010000001">
    <property type="protein sequence ID" value="MEN2785743.1"/>
    <property type="molecule type" value="Genomic_DNA"/>
</dbReference>
<evidence type="ECO:0000259" key="2">
    <source>
        <dbReference type="PROSITE" id="PS01124"/>
    </source>
</evidence>
<evidence type="ECO:0000313" key="4">
    <source>
        <dbReference type="Proteomes" id="UP001404104"/>
    </source>
</evidence>
<reference evidence="3 4" key="1">
    <citation type="submission" date="2024-05" db="EMBL/GenBank/DDBJ databases">
        <authorList>
            <person name="Liu Q."/>
            <person name="Xin Y.-H."/>
        </authorList>
    </citation>
    <scope>NUCLEOTIDE SEQUENCE [LARGE SCALE GENOMIC DNA]</scope>
    <source>
        <strain evidence="3 4">CGMCC 1.15349</strain>
    </source>
</reference>
<dbReference type="RefSeq" id="WP_345863347.1">
    <property type="nucleotide sequence ID" value="NZ_JBDIMF010000001.1"/>
</dbReference>
<name>A0ABU9XPI8_9SPHN</name>
<dbReference type="InterPro" id="IPR018060">
    <property type="entry name" value="HTH_AraC"/>
</dbReference>
<proteinExistence type="predicted"/>
<gene>
    <name evidence="3" type="ORF">ABC969_04835</name>
</gene>